<evidence type="ECO:0000313" key="1">
    <source>
        <dbReference type="EMBL" id="VDK32228.1"/>
    </source>
</evidence>
<dbReference type="InterPro" id="IPR036850">
    <property type="entry name" value="NDK-like_dom_sf"/>
</dbReference>
<protein>
    <submittedName>
        <fullName evidence="1">Uncharacterized protein</fullName>
    </submittedName>
</protein>
<organism evidence="1 2">
    <name type="scientific">Taenia asiatica</name>
    <name type="common">Asian tapeworm</name>
    <dbReference type="NCBI Taxonomy" id="60517"/>
    <lineage>
        <taxon>Eukaryota</taxon>
        <taxon>Metazoa</taxon>
        <taxon>Spiralia</taxon>
        <taxon>Lophotrochozoa</taxon>
        <taxon>Platyhelminthes</taxon>
        <taxon>Cestoda</taxon>
        <taxon>Eucestoda</taxon>
        <taxon>Cyclophyllidea</taxon>
        <taxon>Taeniidae</taxon>
        <taxon>Taenia</taxon>
    </lineage>
</organism>
<dbReference type="EMBL" id="UYRS01018309">
    <property type="protein sequence ID" value="VDK32228.1"/>
    <property type="molecule type" value="Genomic_DNA"/>
</dbReference>
<evidence type="ECO:0000313" key="2">
    <source>
        <dbReference type="Proteomes" id="UP000282613"/>
    </source>
</evidence>
<accession>A0A3P6QPR7</accession>
<dbReference type="AlphaFoldDB" id="A0A3P6QPR7"/>
<name>A0A3P6QPR7_TAEAS</name>
<dbReference type="Proteomes" id="UP000282613">
    <property type="component" value="Unassembled WGS sequence"/>
</dbReference>
<gene>
    <name evidence="1" type="ORF">TASK_LOCUS3712</name>
</gene>
<keyword evidence="2" id="KW-1185">Reference proteome</keyword>
<sequence>MYLIADQKDAVCGRLPGEVSGQQFRIRNCKHFCGILLREFEDVNLFVGQFRAAGLNQFNCSYSSIHDFSARSTSPVNYAFLPLSDDISKHVRLPKDLEAEISSGDGTGRIKAGEVLQRLKSVQASLDADLSTVPITYAGLLIDETVGGEFALVGLFYHRFVERHAREIIKTLFTHSVYLVRTRSLQYSREDITRIFGDSTLAAHSLLGKLLLQRIECYLLAAI</sequence>
<dbReference type="OrthoDB" id="194775at2759"/>
<dbReference type="Gene3D" id="3.30.70.141">
    <property type="entry name" value="Nucleoside diphosphate kinase-like domain"/>
    <property type="match status" value="1"/>
</dbReference>
<proteinExistence type="predicted"/>
<reference evidence="1 2" key="1">
    <citation type="submission" date="2018-11" db="EMBL/GenBank/DDBJ databases">
        <authorList>
            <consortium name="Pathogen Informatics"/>
        </authorList>
    </citation>
    <scope>NUCLEOTIDE SEQUENCE [LARGE SCALE GENOMIC DNA]</scope>
</reference>